<dbReference type="SUPFAM" id="SSF81606">
    <property type="entry name" value="PP2C-like"/>
    <property type="match status" value="1"/>
</dbReference>
<comment type="cofactor">
    <cofactor evidence="2">
        <name>Mg(2+)</name>
        <dbReference type="ChEBI" id="CHEBI:18420"/>
    </cofactor>
</comment>
<evidence type="ECO:0000256" key="5">
    <source>
        <dbReference type="ARBA" id="ARBA00022801"/>
    </source>
</evidence>
<dbReference type="AlphaFoldDB" id="A0AAV1BXJ4"/>
<keyword evidence="8" id="KW-0464">Manganese</keyword>
<dbReference type="GO" id="GO:0004722">
    <property type="term" value="F:protein serine/threonine phosphatase activity"/>
    <property type="evidence" value="ECO:0007669"/>
    <property type="project" value="UniProtKB-EC"/>
</dbReference>
<evidence type="ECO:0000256" key="8">
    <source>
        <dbReference type="ARBA" id="ARBA00023211"/>
    </source>
</evidence>
<dbReference type="InterPro" id="IPR036457">
    <property type="entry name" value="PPM-type-like_dom_sf"/>
</dbReference>
<dbReference type="Pfam" id="PF00481">
    <property type="entry name" value="PP2C"/>
    <property type="match status" value="1"/>
</dbReference>
<dbReference type="CDD" id="cd00143">
    <property type="entry name" value="PP2Cc"/>
    <property type="match status" value="1"/>
</dbReference>
<feature type="region of interest" description="Disordered" evidence="10">
    <location>
        <begin position="20"/>
        <end position="49"/>
    </location>
</feature>
<evidence type="ECO:0000256" key="7">
    <source>
        <dbReference type="ARBA" id="ARBA00022912"/>
    </source>
</evidence>
<dbReference type="PROSITE" id="PS51746">
    <property type="entry name" value="PPM_2"/>
    <property type="match status" value="1"/>
</dbReference>
<name>A0AAV1BXJ4_OLDCO</name>
<organism evidence="12 13">
    <name type="scientific">Oldenlandia corymbosa var. corymbosa</name>
    <dbReference type="NCBI Taxonomy" id="529605"/>
    <lineage>
        <taxon>Eukaryota</taxon>
        <taxon>Viridiplantae</taxon>
        <taxon>Streptophyta</taxon>
        <taxon>Embryophyta</taxon>
        <taxon>Tracheophyta</taxon>
        <taxon>Spermatophyta</taxon>
        <taxon>Magnoliopsida</taxon>
        <taxon>eudicotyledons</taxon>
        <taxon>Gunneridae</taxon>
        <taxon>Pentapetalae</taxon>
        <taxon>asterids</taxon>
        <taxon>lamiids</taxon>
        <taxon>Gentianales</taxon>
        <taxon>Rubiaceae</taxon>
        <taxon>Rubioideae</taxon>
        <taxon>Spermacoceae</taxon>
        <taxon>Hedyotis-Oldenlandia complex</taxon>
        <taxon>Oldenlandia</taxon>
    </lineage>
</organism>
<dbReference type="Proteomes" id="UP001161247">
    <property type="component" value="Chromosome 1"/>
</dbReference>
<dbReference type="InterPro" id="IPR000222">
    <property type="entry name" value="PP2C_BS"/>
</dbReference>
<keyword evidence="5 9" id="KW-0378">Hydrolase</keyword>
<evidence type="ECO:0000313" key="13">
    <source>
        <dbReference type="Proteomes" id="UP001161247"/>
    </source>
</evidence>
<comment type="similarity">
    <text evidence="9">Belongs to the PP2C family.</text>
</comment>
<dbReference type="SMART" id="SM00331">
    <property type="entry name" value="PP2C_SIG"/>
    <property type="match status" value="1"/>
</dbReference>
<feature type="compositionally biased region" description="Polar residues" evidence="10">
    <location>
        <begin position="26"/>
        <end position="40"/>
    </location>
</feature>
<evidence type="ECO:0000256" key="2">
    <source>
        <dbReference type="ARBA" id="ARBA00001946"/>
    </source>
</evidence>
<dbReference type="PANTHER" id="PTHR13832:SF620">
    <property type="entry name" value="PROTEIN PHOSPHATASE 2C 13-RELATED"/>
    <property type="match status" value="1"/>
</dbReference>
<evidence type="ECO:0000313" key="12">
    <source>
        <dbReference type="EMBL" id="CAI9088060.1"/>
    </source>
</evidence>
<evidence type="ECO:0000256" key="10">
    <source>
        <dbReference type="SAM" id="MobiDB-lite"/>
    </source>
</evidence>
<feature type="compositionally biased region" description="Basic and acidic residues" evidence="10">
    <location>
        <begin position="367"/>
        <end position="377"/>
    </location>
</feature>
<dbReference type="EMBL" id="OX459118">
    <property type="protein sequence ID" value="CAI9088060.1"/>
    <property type="molecule type" value="Genomic_DNA"/>
</dbReference>
<dbReference type="SMART" id="SM00332">
    <property type="entry name" value="PP2Cc"/>
    <property type="match status" value="1"/>
</dbReference>
<dbReference type="InterPro" id="IPR015655">
    <property type="entry name" value="PP2C"/>
</dbReference>
<dbReference type="Gene3D" id="3.60.40.10">
    <property type="entry name" value="PPM-type phosphatase domain"/>
    <property type="match status" value="1"/>
</dbReference>
<keyword evidence="4" id="KW-0479">Metal-binding</keyword>
<evidence type="ECO:0000259" key="11">
    <source>
        <dbReference type="PROSITE" id="PS51746"/>
    </source>
</evidence>
<keyword evidence="13" id="KW-1185">Reference proteome</keyword>
<feature type="region of interest" description="Disordered" evidence="10">
    <location>
        <begin position="353"/>
        <end position="378"/>
    </location>
</feature>
<sequence>MLQTDVVGGKDLFSVSSAAMELPSATGDQPPSKSAESSVSDEIPRSESALSCSTCTQTAATFMDSPGRIPRFLPIVRSGSDTATGPRRFNEDEHLCIDNLSDYLSPELKWPVPCSMYAVFDGHGGSGASTYLKDNALRILLQYLPKKGDNDDELFLEELENSLPTAFLAADQALADDISVSSCCGTTAIIALVVGSHLLIANAGDCRAVLCHKGDAIQLSQDHRPSDDVERKRVEDLGGSIQFGYLNGELAVTRALGDWNMKRCHGSKSPLTAEPEVHRITLTEDDEFLIIGSDGIWDAVSNQDAVDLVLRELRQHGDPQKCARELVDHVLQTDAHDNLTAVVVSFSCPEQFNPPPSKKPRFRIKSKRSDGSSKDVAEGEIGTNIAQETVKEGHCLYKVNGKGELLKQAFVGTGSASRAAAALCLRCTPFPCVTAFKLPASLNNQEFMLCLLNTASDSTFEIALLSVGF</sequence>
<dbReference type="PANTHER" id="PTHR13832">
    <property type="entry name" value="PROTEIN PHOSPHATASE 2C"/>
    <property type="match status" value="1"/>
</dbReference>
<protein>
    <recommendedName>
        <fullName evidence="3">protein-serine/threonine phosphatase</fullName>
        <ecNumber evidence="3">3.1.3.16</ecNumber>
    </recommendedName>
</protein>
<dbReference type="PROSITE" id="PS01032">
    <property type="entry name" value="PPM_1"/>
    <property type="match status" value="1"/>
</dbReference>
<reference evidence="12" key="1">
    <citation type="submission" date="2023-03" db="EMBL/GenBank/DDBJ databases">
        <authorList>
            <person name="Julca I."/>
        </authorList>
    </citation>
    <scope>NUCLEOTIDE SEQUENCE</scope>
</reference>
<dbReference type="InterPro" id="IPR001932">
    <property type="entry name" value="PPM-type_phosphatase-like_dom"/>
</dbReference>
<feature type="domain" description="PPM-type phosphatase" evidence="11">
    <location>
        <begin position="77"/>
        <end position="346"/>
    </location>
</feature>
<proteinExistence type="inferred from homology"/>
<dbReference type="GO" id="GO:0046872">
    <property type="term" value="F:metal ion binding"/>
    <property type="evidence" value="ECO:0007669"/>
    <property type="project" value="UniProtKB-KW"/>
</dbReference>
<keyword evidence="7 9" id="KW-0904">Protein phosphatase</keyword>
<evidence type="ECO:0000256" key="9">
    <source>
        <dbReference type="RuleBase" id="RU003465"/>
    </source>
</evidence>
<accession>A0AAV1BXJ4</accession>
<gene>
    <name evidence="12" type="ORF">OLC1_LOCUS721</name>
</gene>
<evidence type="ECO:0000256" key="3">
    <source>
        <dbReference type="ARBA" id="ARBA00013081"/>
    </source>
</evidence>
<comment type="cofactor">
    <cofactor evidence="1">
        <name>Mn(2+)</name>
        <dbReference type="ChEBI" id="CHEBI:29035"/>
    </cofactor>
</comment>
<evidence type="ECO:0000256" key="1">
    <source>
        <dbReference type="ARBA" id="ARBA00001936"/>
    </source>
</evidence>
<evidence type="ECO:0000256" key="6">
    <source>
        <dbReference type="ARBA" id="ARBA00022842"/>
    </source>
</evidence>
<keyword evidence="6" id="KW-0460">Magnesium</keyword>
<dbReference type="EC" id="3.1.3.16" evidence="3"/>
<evidence type="ECO:0000256" key="4">
    <source>
        <dbReference type="ARBA" id="ARBA00022723"/>
    </source>
</evidence>